<dbReference type="SUPFAM" id="SSF50156">
    <property type="entry name" value="PDZ domain-like"/>
    <property type="match status" value="1"/>
</dbReference>
<keyword evidence="3 5" id="KW-0378">Hydrolase</keyword>
<dbReference type="InterPro" id="IPR005151">
    <property type="entry name" value="Tail-specific_protease"/>
</dbReference>
<evidence type="ECO:0000256" key="5">
    <source>
        <dbReference type="RuleBase" id="RU004404"/>
    </source>
</evidence>
<proteinExistence type="inferred from homology"/>
<evidence type="ECO:0000256" key="2">
    <source>
        <dbReference type="ARBA" id="ARBA00022670"/>
    </source>
</evidence>
<comment type="similarity">
    <text evidence="1 5">Belongs to the peptidase S41A family.</text>
</comment>
<dbReference type="Pfam" id="PF03572">
    <property type="entry name" value="Peptidase_S41"/>
    <property type="match status" value="1"/>
</dbReference>
<dbReference type="EMBL" id="BAABJX010000052">
    <property type="protein sequence ID" value="GAA4844971.1"/>
    <property type="molecule type" value="Genomic_DNA"/>
</dbReference>
<evidence type="ECO:0000256" key="4">
    <source>
        <dbReference type="ARBA" id="ARBA00022825"/>
    </source>
</evidence>
<dbReference type="CDD" id="cd06782">
    <property type="entry name" value="cpPDZ_CPP-like"/>
    <property type="match status" value="1"/>
</dbReference>
<dbReference type="SMART" id="SM00245">
    <property type="entry name" value="TSPc"/>
    <property type="match status" value="1"/>
</dbReference>
<evidence type="ECO:0000256" key="3">
    <source>
        <dbReference type="ARBA" id="ARBA00022801"/>
    </source>
</evidence>
<evidence type="ECO:0000313" key="7">
    <source>
        <dbReference type="EMBL" id="GAA4844971.1"/>
    </source>
</evidence>
<gene>
    <name evidence="7" type="ORF">GCM10023331_32250</name>
</gene>
<dbReference type="InterPro" id="IPR029045">
    <property type="entry name" value="ClpP/crotonase-like_dom_sf"/>
</dbReference>
<dbReference type="Gene3D" id="3.30.750.44">
    <property type="match status" value="1"/>
</dbReference>
<dbReference type="PROSITE" id="PS50106">
    <property type="entry name" value="PDZ"/>
    <property type="match status" value="1"/>
</dbReference>
<dbReference type="Proteomes" id="UP001500298">
    <property type="component" value="Unassembled WGS sequence"/>
</dbReference>
<dbReference type="InterPro" id="IPR004447">
    <property type="entry name" value="Peptidase_S41A"/>
</dbReference>
<dbReference type="SUPFAM" id="SSF52096">
    <property type="entry name" value="ClpP/crotonase"/>
    <property type="match status" value="1"/>
</dbReference>
<dbReference type="CDD" id="cd07560">
    <property type="entry name" value="Peptidase_S41_CPP"/>
    <property type="match status" value="1"/>
</dbReference>
<dbReference type="Pfam" id="PF13180">
    <property type="entry name" value="PDZ_2"/>
    <property type="match status" value="1"/>
</dbReference>
<dbReference type="Gene3D" id="2.30.42.10">
    <property type="match status" value="1"/>
</dbReference>
<evidence type="ECO:0000256" key="1">
    <source>
        <dbReference type="ARBA" id="ARBA00009179"/>
    </source>
</evidence>
<name>A0ABP9DKB6_9BACT</name>
<dbReference type="SMART" id="SM00228">
    <property type="entry name" value="PDZ"/>
    <property type="match status" value="1"/>
</dbReference>
<evidence type="ECO:0000313" key="8">
    <source>
        <dbReference type="Proteomes" id="UP001500298"/>
    </source>
</evidence>
<sequence length="553" mass="62402">MQRRRLKIIFGAAFLGLVLLSFTTVPTNDKYFEIAKNMKIFAKLFQEVNTYYVDEVSPTQMMNVGIEAMLNTLDPYTNYIPEDKIEDYRTMTTGEYGGLGVVVGNRNGKVTVLMPNEGFAAFKAGLRIGDEIVKVDNISITEKNAEEISKLLKGQAGTEVKLTINRYGQPSPLEVTIERENIHLKNVPYYGMVTDNIGMIKLSDFTRKASKEVSDALVDLKGQGAEKIILDLRGNPGGLLSEAIKISNIFLPKGHEIVTTKGKIEDWNRSHRGMNDPVDIDIPVAVLISGNSASAAEIVSGVIQDYDRGVLVGQRSFGKGLVQATRTLEYNSKLKVTVAKYYIPSGRCIQAIDYSHRDENGKAEEVPDSLRTAFKTKNGRTVYDGGGVKPDIEVKNFNYAQITRSLLRKNLIFDYATIYHHQNPEIASAKTFNLTDTDFEAFVKWLKDKDYDYKNTVEQALENLISSAKDDKYYSDIKSEIETLETKIYRSKESDLYKFQEELKEVLEEEIVKRYYLQNGEIEASFDDDTTIKEAIDVLNDMNKYKQILSAKH</sequence>
<accession>A0ABP9DKB6</accession>
<dbReference type="RefSeq" id="WP_345373653.1">
    <property type="nucleotide sequence ID" value="NZ_BAABJX010000052.1"/>
</dbReference>
<dbReference type="Gene3D" id="3.90.226.10">
    <property type="entry name" value="2-enoyl-CoA Hydratase, Chain A, domain 1"/>
    <property type="match status" value="1"/>
</dbReference>
<dbReference type="PANTHER" id="PTHR32060:SF30">
    <property type="entry name" value="CARBOXY-TERMINAL PROCESSING PROTEASE CTPA"/>
    <property type="match status" value="1"/>
</dbReference>
<feature type="domain" description="PDZ" evidence="6">
    <location>
        <begin position="88"/>
        <end position="153"/>
    </location>
</feature>
<evidence type="ECO:0000259" key="6">
    <source>
        <dbReference type="PROSITE" id="PS50106"/>
    </source>
</evidence>
<dbReference type="PANTHER" id="PTHR32060">
    <property type="entry name" value="TAIL-SPECIFIC PROTEASE"/>
    <property type="match status" value="1"/>
</dbReference>
<keyword evidence="8" id="KW-1185">Reference proteome</keyword>
<dbReference type="InterPro" id="IPR036034">
    <property type="entry name" value="PDZ_sf"/>
</dbReference>
<keyword evidence="2 5" id="KW-0645">Protease</keyword>
<reference evidence="8" key="1">
    <citation type="journal article" date="2019" name="Int. J. Syst. Evol. Microbiol.">
        <title>The Global Catalogue of Microorganisms (GCM) 10K type strain sequencing project: providing services to taxonomists for standard genome sequencing and annotation.</title>
        <authorList>
            <consortium name="The Broad Institute Genomics Platform"/>
            <consortium name="The Broad Institute Genome Sequencing Center for Infectious Disease"/>
            <person name="Wu L."/>
            <person name="Ma J."/>
        </authorList>
    </citation>
    <scope>NUCLEOTIDE SEQUENCE [LARGE SCALE GENOMIC DNA]</scope>
    <source>
        <strain evidence="8">JCM 18326</strain>
    </source>
</reference>
<keyword evidence="4 5" id="KW-0720">Serine protease</keyword>
<protein>
    <submittedName>
        <fullName evidence="7">S41 family peptidase</fullName>
    </submittedName>
</protein>
<organism evidence="7 8">
    <name type="scientific">Algivirga pacifica</name>
    <dbReference type="NCBI Taxonomy" id="1162670"/>
    <lineage>
        <taxon>Bacteria</taxon>
        <taxon>Pseudomonadati</taxon>
        <taxon>Bacteroidota</taxon>
        <taxon>Cytophagia</taxon>
        <taxon>Cytophagales</taxon>
        <taxon>Flammeovirgaceae</taxon>
        <taxon>Algivirga</taxon>
    </lineage>
</organism>
<comment type="caution">
    <text evidence="7">The sequence shown here is derived from an EMBL/GenBank/DDBJ whole genome shotgun (WGS) entry which is preliminary data.</text>
</comment>
<dbReference type="NCBIfam" id="TIGR00225">
    <property type="entry name" value="prc"/>
    <property type="match status" value="1"/>
</dbReference>
<dbReference type="InterPro" id="IPR001478">
    <property type="entry name" value="PDZ"/>
</dbReference>